<evidence type="ECO:0000256" key="2">
    <source>
        <dbReference type="SAM" id="Phobius"/>
    </source>
</evidence>
<evidence type="ECO:0000256" key="1">
    <source>
        <dbReference type="SAM" id="MobiDB-lite"/>
    </source>
</evidence>
<keyword evidence="2" id="KW-0812">Transmembrane</keyword>
<feature type="compositionally biased region" description="Basic and acidic residues" evidence="1">
    <location>
        <begin position="55"/>
        <end position="125"/>
    </location>
</feature>
<accession>A0A061H436</accession>
<proteinExistence type="predicted"/>
<gene>
    <name evidence="3" type="ORF">PFL1_04750</name>
</gene>
<dbReference type="OrthoDB" id="2553651at2759"/>
<dbReference type="GeneID" id="19318850"/>
<sequence length="267" mass="28709">MSYASVAAHNAPPESEQPRPDPGLLEGQNVDHSDVNNHLPDVDSGKVNVIPSDADLEHLKTESQEAYEKAVAEAREARAQAERDAKAAKDKAAATAKDAGDKAEKAAKDVGDKAKQLGNEADKAASDASSKAQQYAKDAQNLAKDAGNRASKLAGDAKKEVEKDTRELRKRAKEEGKKIKKAAGEAGEEIESFWNRFSSDPDMWLPALGALNVALLGGLGFYAYTNKDQVQRTDRRLLSAVTVGILGLVGGQGYWAQETARKQRRSL</sequence>
<organism evidence="3 4">
    <name type="scientific">Pseudozyma flocculosa PF-1</name>
    <dbReference type="NCBI Taxonomy" id="1277687"/>
    <lineage>
        <taxon>Eukaryota</taxon>
        <taxon>Fungi</taxon>
        <taxon>Dikarya</taxon>
        <taxon>Basidiomycota</taxon>
        <taxon>Ustilaginomycotina</taxon>
        <taxon>Ustilaginomycetes</taxon>
        <taxon>Ustilaginales</taxon>
        <taxon>Ustilaginaceae</taxon>
        <taxon>Pseudozyma</taxon>
    </lineage>
</organism>
<keyword evidence="2" id="KW-0472">Membrane</keyword>
<evidence type="ECO:0008006" key="5">
    <source>
        <dbReference type="Google" id="ProtNLM"/>
    </source>
</evidence>
<feature type="compositionally biased region" description="Basic and acidic residues" evidence="1">
    <location>
        <begin position="155"/>
        <end position="177"/>
    </location>
</feature>
<feature type="region of interest" description="Disordered" evidence="1">
    <location>
        <begin position="1"/>
        <end position="183"/>
    </location>
</feature>
<feature type="transmembrane region" description="Helical" evidence="2">
    <location>
        <begin position="203"/>
        <end position="225"/>
    </location>
</feature>
<protein>
    <recommendedName>
        <fullName evidence="5">Mitochondrial outer membrane protein OM14 C-terminal domain-containing protein</fullName>
    </recommendedName>
</protein>
<evidence type="ECO:0000313" key="4">
    <source>
        <dbReference type="Proteomes" id="UP000053664"/>
    </source>
</evidence>
<dbReference type="EMBL" id="KE361638">
    <property type="protein sequence ID" value="EPQ27612.1"/>
    <property type="molecule type" value="Genomic_DNA"/>
</dbReference>
<feature type="compositionally biased region" description="Basic and acidic residues" evidence="1">
    <location>
        <begin position="29"/>
        <end position="44"/>
    </location>
</feature>
<dbReference type="AlphaFoldDB" id="A0A061H436"/>
<dbReference type="Proteomes" id="UP000053664">
    <property type="component" value="Unassembled WGS sequence"/>
</dbReference>
<name>A0A061H436_9BASI</name>
<evidence type="ECO:0000313" key="3">
    <source>
        <dbReference type="EMBL" id="EPQ27612.1"/>
    </source>
</evidence>
<reference evidence="3 4" key="1">
    <citation type="journal article" date="2013" name="Plant Cell">
        <title>The transition from a phytopathogenic smut ancestor to an anamorphic biocontrol agent deciphered by comparative whole-genome analysis.</title>
        <authorList>
            <person name="Lefebvre F."/>
            <person name="Joly D.L."/>
            <person name="Labbe C."/>
            <person name="Teichmann B."/>
            <person name="Linning R."/>
            <person name="Belzile F."/>
            <person name="Bakkeren G."/>
            <person name="Belanger R.R."/>
        </authorList>
    </citation>
    <scope>NUCLEOTIDE SEQUENCE [LARGE SCALE GENOMIC DNA]</scope>
    <source>
        <strain evidence="3 4">PF-1</strain>
    </source>
</reference>
<dbReference type="RefSeq" id="XP_007880469.1">
    <property type="nucleotide sequence ID" value="XM_007882278.1"/>
</dbReference>
<dbReference type="eggNOG" id="ENOG502SCDT">
    <property type="taxonomic scope" value="Eukaryota"/>
</dbReference>
<dbReference type="HOGENOM" id="CLU_095754_0_0_1"/>
<feature type="transmembrane region" description="Helical" evidence="2">
    <location>
        <begin position="237"/>
        <end position="255"/>
    </location>
</feature>
<dbReference type="KEGG" id="pfp:PFL1_04750"/>
<keyword evidence="2" id="KW-1133">Transmembrane helix</keyword>
<feature type="compositionally biased region" description="Low complexity" evidence="1">
    <location>
        <begin position="126"/>
        <end position="137"/>
    </location>
</feature>